<dbReference type="AlphaFoldDB" id="Q6SHB7"/>
<reference evidence="1" key="1">
    <citation type="submission" date="2003-11" db="EMBL/GenBank/DDBJ databases">
        <authorList>
            <person name="Heidelberg J.F."/>
            <person name="Eisen J.A."/>
            <person name="Nelson W.C."/>
            <person name="DeLong E.F."/>
        </authorList>
    </citation>
    <scope>NUCLEOTIDE SEQUENCE</scope>
</reference>
<accession>Q6SHB7</accession>
<dbReference type="SUPFAM" id="SSF56112">
    <property type="entry name" value="Protein kinase-like (PK-like)"/>
    <property type="match status" value="1"/>
</dbReference>
<gene>
    <name evidence="1" type="ORF">MBMO_EBAC750-02H05.21</name>
</gene>
<reference evidence="1" key="2">
    <citation type="submission" date="2003-12" db="EMBL/GenBank/DDBJ databases">
        <title>Monterey Bay Coastal Ocean Microbial Observatory environmental clone sequencing.</title>
        <authorList>
            <person name="DeLong E.F."/>
        </authorList>
    </citation>
    <scope>NUCLEOTIDE SEQUENCE</scope>
</reference>
<protein>
    <recommendedName>
        <fullName evidence="2">Aminoglycoside phosphotransferase domain-containing protein</fullName>
    </recommendedName>
</protein>
<evidence type="ECO:0000313" key="1">
    <source>
        <dbReference type="EMBL" id="AAR37703.1"/>
    </source>
</evidence>
<sequence length="351" mass="41850">MKFNINGPLFKIETNDNFYTKKIEKNKLFDQVLSNFGINTKYSIYFINKKSKASKIYFVKNKKNIFVLRSSASQDSQYLKSQCKVVASLKKNFFFNILKGKYGYTFKAKNFYFILYKKVNGKIFNGKVNHLNEIFYNIVKLHKNLKKKNIFDSNLQIKKYKIRKIQNHGMLLTKKNFLNKIFSKKMIGKQTKELVTNNKFYIKNCINNIIKLKLEKKNLQIVHGDLNHSNIIVSKKRVRFIDLEDLIIDNFKIALAHGIFKVLRHVVFKNKNKLHYVNNYCINLCNNLIKKNIFSSHNEIFNFCTLRILSDISFIINSIYRGEKEYLYDFEKRILNLIELRYIFKLHELKS</sequence>
<proteinExistence type="predicted"/>
<dbReference type="EMBL" id="AY458637">
    <property type="protein sequence ID" value="AAR37703.1"/>
    <property type="molecule type" value="Genomic_DNA"/>
</dbReference>
<dbReference type="InterPro" id="IPR011009">
    <property type="entry name" value="Kinase-like_dom_sf"/>
</dbReference>
<name>Q6SHB7_9BACT</name>
<organism evidence="1">
    <name type="scientific">uncultured marine bacterium 440</name>
    <dbReference type="NCBI Taxonomy" id="257390"/>
    <lineage>
        <taxon>Bacteria</taxon>
        <taxon>environmental samples</taxon>
    </lineage>
</organism>
<evidence type="ECO:0008006" key="2">
    <source>
        <dbReference type="Google" id="ProtNLM"/>
    </source>
</evidence>